<keyword evidence="3" id="KW-1185">Reference proteome</keyword>
<gene>
    <name evidence="2" type="ORF">FRC98_12165</name>
</gene>
<sequence>MPHLPPEKLATLALRPTAATALRAHLQRLDQALLPAADLEPLALRPTGASAITERPDTPAPPLSPEEALHNAAHTHQGFLAMPAALPTSDAEPSP</sequence>
<dbReference type="EMBL" id="VOSM01000005">
    <property type="protein sequence ID" value="TXD36585.1"/>
    <property type="molecule type" value="Genomic_DNA"/>
</dbReference>
<protein>
    <submittedName>
        <fullName evidence="2">Uncharacterized protein</fullName>
    </submittedName>
</protein>
<feature type="region of interest" description="Disordered" evidence="1">
    <location>
        <begin position="45"/>
        <end position="66"/>
    </location>
</feature>
<dbReference type="AlphaFoldDB" id="A0A5C6X440"/>
<name>A0A5C6X440_9DELT</name>
<evidence type="ECO:0000313" key="2">
    <source>
        <dbReference type="EMBL" id="TXD36585.1"/>
    </source>
</evidence>
<evidence type="ECO:0000313" key="3">
    <source>
        <dbReference type="Proteomes" id="UP000321412"/>
    </source>
</evidence>
<reference evidence="2 3" key="1">
    <citation type="submission" date="2019-08" db="EMBL/GenBank/DDBJ databases">
        <title>Bradymonadales sp. TMQ4.</title>
        <authorList>
            <person name="Liang Q."/>
        </authorList>
    </citation>
    <scope>NUCLEOTIDE SEQUENCE [LARGE SCALE GENOMIC DNA]</scope>
    <source>
        <strain evidence="2 3">TMQ4</strain>
    </source>
</reference>
<dbReference type="RefSeq" id="WP_146981713.1">
    <property type="nucleotide sequence ID" value="NZ_VOSM01000005.1"/>
</dbReference>
<organism evidence="2 3">
    <name type="scientific">Lujinxingia vulgaris</name>
    <dbReference type="NCBI Taxonomy" id="2600176"/>
    <lineage>
        <taxon>Bacteria</taxon>
        <taxon>Deltaproteobacteria</taxon>
        <taxon>Bradymonadales</taxon>
        <taxon>Lujinxingiaceae</taxon>
        <taxon>Lujinxingia</taxon>
    </lineage>
</organism>
<accession>A0A5C6X440</accession>
<dbReference type="OrthoDB" id="9794326at2"/>
<proteinExistence type="predicted"/>
<comment type="caution">
    <text evidence="2">The sequence shown here is derived from an EMBL/GenBank/DDBJ whole genome shotgun (WGS) entry which is preliminary data.</text>
</comment>
<dbReference type="Proteomes" id="UP000321412">
    <property type="component" value="Unassembled WGS sequence"/>
</dbReference>
<evidence type="ECO:0000256" key="1">
    <source>
        <dbReference type="SAM" id="MobiDB-lite"/>
    </source>
</evidence>